<feature type="transmembrane region" description="Helical" evidence="1">
    <location>
        <begin position="45"/>
        <end position="72"/>
    </location>
</feature>
<dbReference type="KEGG" id="rama:IDM48_05090"/>
<keyword evidence="3" id="KW-1185">Reference proteome</keyword>
<feature type="transmembrane region" description="Helical" evidence="1">
    <location>
        <begin position="93"/>
        <end position="116"/>
    </location>
</feature>
<keyword evidence="1" id="KW-0472">Membrane</keyword>
<feature type="transmembrane region" description="Helical" evidence="1">
    <location>
        <begin position="20"/>
        <end position="39"/>
    </location>
</feature>
<keyword evidence="1" id="KW-1133">Transmembrane helix</keyword>
<accession>A0A7H2BM72</accession>
<dbReference type="Proteomes" id="UP000516421">
    <property type="component" value="Chromosome"/>
</dbReference>
<protein>
    <submittedName>
        <fullName evidence="2">Uncharacterized protein</fullName>
    </submittedName>
</protein>
<evidence type="ECO:0000256" key="1">
    <source>
        <dbReference type="SAM" id="Phobius"/>
    </source>
</evidence>
<name>A0A7H2BM72_9MICC</name>
<gene>
    <name evidence="2" type="ORF">IDM48_05090</name>
</gene>
<keyword evidence="1" id="KW-0812">Transmembrane</keyword>
<reference evidence="2 3" key="1">
    <citation type="submission" date="2020-09" db="EMBL/GenBank/DDBJ databases">
        <title>Investigation of environmental microbe.</title>
        <authorList>
            <person name="Ou Y."/>
            <person name="Kang Q."/>
        </authorList>
    </citation>
    <scope>NUCLEOTIDE SEQUENCE [LARGE SCALE GENOMIC DNA]</scope>
    <source>
        <strain evidence="2 3">KJZ-9</strain>
    </source>
</reference>
<evidence type="ECO:0000313" key="3">
    <source>
        <dbReference type="Proteomes" id="UP000516421"/>
    </source>
</evidence>
<dbReference type="EMBL" id="CP061538">
    <property type="protein sequence ID" value="QNV40768.1"/>
    <property type="molecule type" value="Genomic_DNA"/>
</dbReference>
<dbReference type="RefSeq" id="WP_068170230.1">
    <property type="nucleotide sequence ID" value="NZ_CP061538.1"/>
</dbReference>
<sequence>MIENAPSKDLANKAALCGPAIALIMIIATPVLFIGGFASNSTASFSILLITLFGVAAPLLWVTSLFLAFKAYKLSRAERKSTTVYNRLGGDMAIVVIFLDLVFFLPFIIYILGFIFEALI</sequence>
<dbReference type="AlphaFoldDB" id="A0A7H2BM72"/>
<proteinExistence type="predicted"/>
<organism evidence="2 3">
    <name type="scientific">Rothia amarae</name>
    <dbReference type="NCBI Taxonomy" id="169480"/>
    <lineage>
        <taxon>Bacteria</taxon>
        <taxon>Bacillati</taxon>
        <taxon>Actinomycetota</taxon>
        <taxon>Actinomycetes</taxon>
        <taxon>Micrococcales</taxon>
        <taxon>Micrococcaceae</taxon>
        <taxon>Rothia</taxon>
    </lineage>
</organism>
<evidence type="ECO:0000313" key="2">
    <source>
        <dbReference type="EMBL" id="QNV40768.1"/>
    </source>
</evidence>